<evidence type="ECO:0000313" key="2">
    <source>
        <dbReference type="Proteomes" id="UP000006867"/>
    </source>
</evidence>
<gene>
    <name evidence="1" type="ordered locus">BATR1942_11630</name>
</gene>
<dbReference type="Proteomes" id="UP000006867">
    <property type="component" value="Chromosome"/>
</dbReference>
<sequence length="62" mass="7214">MAARTNGRYAVKVYSNPALLPLKDYERQKNKGWIPCLILKPSVLKMLIFGRKNMFNEDERVS</sequence>
<organism evidence="1 2">
    <name type="scientific">Bacillus atrophaeus (strain 1942)</name>
    <dbReference type="NCBI Taxonomy" id="720555"/>
    <lineage>
        <taxon>Bacteria</taxon>
        <taxon>Bacillati</taxon>
        <taxon>Bacillota</taxon>
        <taxon>Bacilli</taxon>
        <taxon>Bacillales</taxon>
        <taxon>Bacillaceae</taxon>
        <taxon>Bacillus</taxon>
    </lineage>
</organism>
<accession>A0ABM5LZB4</accession>
<name>A0ABM5LZB4_BACA1</name>
<keyword evidence="2" id="KW-1185">Reference proteome</keyword>
<evidence type="ECO:0000313" key="1">
    <source>
        <dbReference type="EMBL" id="ADP33257.1"/>
    </source>
</evidence>
<dbReference type="EMBL" id="CP002207">
    <property type="protein sequence ID" value="ADP33257.1"/>
    <property type="molecule type" value="Genomic_DNA"/>
</dbReference>
<reference evidence="1 2" key="1">
    <citation type="journal article" date="2011" name="Front. Microbiol.">
        <title>Genomic signatures of strain selection and enhancement in Bacillus atrophaeus var. globigii, a historical biowarfare simulant.</title>
        <authorList>
            <person name="Gibbons H.S."/>
            <person name="Broomall S.M."/>
            <person name="McNew L.A."/>
            <person name="Daligault H."/>
            <person name="Chapman C."/>
            <person name="Bruce D."/>
            <person name="Karavis M."/>
            <person name="Krepps M."/>
            <person name="McGregor P.A."/>
            <person name="Hong C."/>
            <person name="Park K.H."/>
            <person name="Akmal A."/>
            <person name="Feldman A."/>
            <person name="Lin J.S."/>
            <person name="Chang W.E."/>
            <person name="Higgs B.W."/>
            <person name="Demirev P."/>
            <person name="Lindquist J."/>
            <person name="Liem A."/>
            <person name="Fochler E."/>
            <person name="Read T.D."/>
            <person name="Tapia R."/>
            <person name="Johnson S."/>
            <person name="Bishop-Lilly K.A."/>
            <person name="Detter C."/>
            <person name="Han C."/>
            <person name="Sozhamannan S."/>
            <person name="Rosenzweig C.N."/>
            <person name="Skowronski E.W."/>
        </authorList>
    </citation>
    <scope>NUCLEOTIDE SEQUENCE [LARGE SCALE GENOMIC DNA]</scope>
    <source>
        <strain evidence="1 2">1942</strain>
    </source>
</reference>
<protein>
    <submittedName>
        <fullName evidence="1">Uncharacterized protein</fullName>
    </submittedName>
</protein>
<proteinExistence type="predicted"/>